<dbReference type="NCBIfam" id="TIGR00281">
    <property type="entry name" value="SMC-Scp complex subunit ScpB"/>
    <property type="match status" value="1"/>
</dbReference>
<dbReference type="EMBL" id="UPXX01000029">
    <property type="protein sequence ID" value="VBB45093.1"/>
    <property type="molecule type" value="Genomic_DNA"/>
</dbReference>
<dbReference type="PIRSF" id="PIRSF019345">
    <property type="entry name" value="ScpB"/>
    <property type="match status" value="1"/>
</dbReference>
<dbReference type="SUPFAM" id="SSF46785">
    <property type="entry name" value="Winged helix' DNA-binding domain"/>
    <property type="match status" value="2"/>
</dbReference>
<dbReference type="InterPro" id="IPR005234">
    <property type="entry name" value="ScpB_csome_segregation"/>
</dbReference>
<keyword evidence="4" id="KW-0131">Cell cycle</keyword>
<dbReference type="AlphaFoldDB" id="A0A653AAU8"/>
<organism evidence="6">
    <name type="scientific">Uncultured Desulfatiglans sp</name>
    <dbReference type="NCBI Taxonomy" id="1748965"/>
    <lineage>
        <taxon>Bacteria</taxon>
        <taxon>Pseudomonadati</taxon>
        <taxon>Thermodesulfobacteriota</taxon>
        <taxon>Desulfobacteria</taxon>
        <taxon>Desulfatiglandales</taxon>
        <taxon>Desulfatiglandaceae</taxon>
        <taxon>Desulfatiglans</taxon>
        <taxon>environmental samples</taxon>
    </lineage>
</organism>
<evidence type="ECO:0000256" key="2">
    <source>
        <dbReference type="ARBA" id="ARBA00022618"/>
    </source>
</evidence>
<dbReference type="GO" id="GO:0051304">
    <property type="term" value="P:chromosome separation"/>
    <property type="evidence" value="ECO:0007669"/>
    <property type="project" value="InterPro"/>
</dbReference>
<gene>
    <name evidence="6" type="primary">scpB</name>
    <name evidence="6" type="ORF">TRIP_B350196</name>
</gene>
<dbReference type="PANTHER" id="PTHR34298:SF2">
    <property type="entry name" value="SEGREGATION AND CONDENSATION PROTEIN B"/>
    <property type="match status" value="1"/>
</dbReference>
<keyword evidence="3" id="KW-0159">Chromosome partition</keyword>
<proteinExistence type="predicted"/>
<accession>A0A653AAU8</accession>
<dbReference type="GO" id="GO:0051301">
    <property type="term" value="P:cell division"/>
    <property type="evidence" value="ECO:0007669"/>
    <property type="project" value="UniProtKB-KW"/>
</dbReference>
<keyword evidence="2" id="KW-0132">Cell division</keyword>
<sequence>MTDEIERTIEAFLFSAARPLSARDIQAWLPEEPLDRIQAALERLVREFESLGRSFHLREVAGGFQFRTRTAYAQALLKMLSTSPARLSRAALETLAIIAYKQPIIRHEIERLRGVDTGSILRTLLEKDLVRIVGRKNLPGRPLIYGTTRRFLEVFDLRDLAALPQLKDLQELTTHDEEETSEAPAPVHEAPEETGSARAILPEPPGEDGRKGDP</sequence>
<reference evidence="6" key="1">
    <citation type="submission" date="2018-07" db="EMBL/GenBank/DDBJ databases">
        <authorList>
            <consortium name="Genoscope - CEA"/>
            <person name="William W."/>
        </authorList>
    </citation>
    <scope>NUCLEOTIDE SEQUENCE</scope>
    <source>
        <strain evidence="6">IK1</strain>
    </source>
</reference>
<protein>
    <submittedName>
        <fullName evidence="6">Segregation and condensation protein B</fullName>
    </submittedName>
</protein>
<keyword evidence="1" id="KW-0963">Cytoplasm</keyword>
<dbReference type="PANTHER" id="PTHR34298">
    <property type="entry name" value="SEGREGATION AND CONDENSATION PROTEIN B"/>
    <property type="match status" value="1"/>
</dbReference>
<feature type="region of interest" description="Disordered" evidence="5">
    <location>
        <begin position="171"/>
        <end position="214"/>
    </location>
</feature>
<dbReference type="InterPro" id="IPR036388">
    <property type="entry name" value="WH-like_DNA-bd_sf"/>
</dbReference>
<evidence type="ECO:0000256" key="1">
    <source>
        <dbReference type="ARBA" id="ARBA00022490"/>
    </source>
</evidence>
<evidence type="ECO:0000256" key="5">
    <source>
        <dbReference type="SAM" id="MobiDB-lite"/>
    </source>
</evidence>
<dbReference type="Pfam" id="PF04079">
    <property type="entry name" value="SMC_ScpB"/>
    <property type="match status" value="1"/>
</dbReference>
<evidence type="ECO:0000313" key="6">
    <source>
        <dbReference type="EMBL" id="VBB45093.1"/>
    </source>
</evidence>
<dbReference type="Gene3D" id="1.10.10.10">
    <property type="entry name" value="Winged helix-like DNA-binding domain superfamily/Winged helix DNA-binding domain"/>
    <property type="match status" value="2"/>
</dbReference>
<name>A0A653AAU8_UNCDX</name>
<evidence type="ECO:0000256" key="3">
    <source>
        <dbReference type="ARBA" id="ARBA00022829"/>
    </source>
</evidence>
<evidence type="ECO:0000256" key="4">
    <source>
        <dbReference type="ARBA" id="ARBA00023306"/>
    </source>
</evidence>
<dbReference type="InterPro" id="IPR036390">
    <property type="entry name" value="WH_DNA-bd_sf"/>
</dbReference>